<sequence length="191" mass="20889">MIRGQQRVDAILAATLDLVAEQGYPALTMDAVAARANASKATIYRRWRNKAELVKAALDAYDADHNAAIPVTGTLRGDLLAVLEALCTKASERYTTMIGGLVAAMQYDTDLAAALREHIEDEELSPFHDALRRAMDRGDLPADTDVDLIHDVAEAMMLRQTQLGSGFDDAFIARLVDDVLLVLLRHEGVTR</sequence>
<evidence type="ECO:0000256" key="4">
    <source>
        <dbReference type="PROSITE-ProRule" id="PRU00335"/>
    </source>
</evidence>
<evidence type="ECO:0000256" key="1">
    <source>
        <dbReference type="ARBA" id="ARBA00023015"/>
    </source>
</evidence>
<dbReference type="Pfam" id="PF00440">
    <property type="entry name" value="TetR_N"/>
    <property type="match status" value="1"/>
</dbReference>
<protein>
    <submittedName>
        <fullName evidence="6">TetR family transcriptional regulator</fullName>
    </submittedName>
</protein>
<feature type="DNA-binding region" description="H-T-H motif" evidence="4">
    <location>
        <begin position="28"/>
        <end position="47"/>
    </location>
</feature>
<dbReference type="InterPro" id="IPR036271">
    <property type="entry name" value="Tet_transcr_reg_TetR-rel_C_sf"/>
</dbReference>
<dbReference type="PROSITE" id="PS01081">
    <property type="entry name" value="HTH_TETR_1"/>
    <property type="match status" value="1"/>
</dbReference>
<dbReference type="Proteomes" id="UP000031364">
    <property type="component" value="Unassembled WGS sequence"/>
</dbReference>
<evidence type="ECO:0000256" key="2">
    <source>
        <dbReference type="ARBA" id="ARBA00023125"/>
    </source>
</evidence>
<keyword evidence="2 4" id="KW-0238">DNA-binding</keyword>
<evidence type="ECO:0000259" key="5">
    <source>
        <dbReference type="PROSITE" id="PS50977"/>
    </source>
</evidence>
<dbReference type="PRINTS" id="PR00455">
    <property type="entry name" value="HTHTETR"/>
</dbReference>
<dbReference type="InterPro" id="IPR009057">
    <property type="entry name" value="Homeodomain-like_sf"/>
</dbReference>
<dbReference type="SUPFAM" id="SSF48498">
    <property type="entry name" value="Tetracyclin repressor-like, C-terminal domain"/>
    <property type="match status" value="1"/>
</dbReference>
<dbReference type="InterPro" id="IPR050109">
    <property type="entry name" value="HTH-type_TetR-like_transc_reg"/>
</dbReference>
<keyword evidence="7" id="KW-1185">Reference proteome</keyword>
<keyword evidence="1" id="KW-0805">Transcription regulation</keyword>
<reference evidence="6 7" key="1">
    <citation type="journal article" date="2014" name="Int. J. Syst. Evol. Microbiol.">
        <title>Nocardia vulneris sp. nov., isolated from wounds of human patients in North America.</title>
        <authorList>
            <person name="Lasker B.A."/>
            <person name="Bell M."/>
            <person name="Klenk H.P."/>
            <person name="Sproer C."/>
            <person name="Schumann C."/>
            <person name="Schumann P."/>
            <person name="Brown J.M."/>
        </authorList>
    </citation>
    <scope>NUCLEOTIDE SEQUENCE [LARGE SCALE GENOMIC DNA]</scope>
    <source>
        <strain evidence="6 7">W9851</strain>
    </source>
</reference>
<dbReference type="PANTHER" id="PTHR30055:SF149">
    <property type="entry name" value="TETR-FAMILY TRANSCRIPTIONAL REGULATOR"/>
    <property type="match status" value="1"/>
</dbReference>
<dbReference type="EMBL" id="JNFP01000015">
    <property type="protein sequence ID" value="KIA64287.1"/>
    <property type="molecule type" value="Genomic_DNA"/>
</dbReference>
<dbReference type="Gene3D" id="1.10.357.10">
    <property type="entry name" value="Tetracycline Repressor, domain 2"/>
    <property type="match status" value="1"/>
</dbReference>
<proteinExistence type="predicted"/>
<dbReference type="RefSeq" id="WP_043670272.1">
    <property type="nucleotide sequence ID" value="NZ_BDCI01000017.1"/>
</dbReference>
<dbReference type="Pfam" id="PF16859">
    <property type="entry name" value="TetR_C_11"/>
    <property type="match status" value="1"/>
</dbReference>
<evidence type="ECO:0000313" key="6">
    <source>
        <dbReference type="EMBL" id="KIA64287.1"/>
    </source>
</evidence>
<dbReference type="InterPro" id="IPR011075">
    <property type="entry name" value="TetR_C"/>
</dbReference>
<name>A0ABR4ZFY5_9NOCA</name>
<keyword evidence="3" id="KW-0804">Transcription</keyword>
<dbReference type="InterPro" id="IPR001647">
    <property type="entry name" value="HTH_TetR"/>
</dbReference>
<dbReference type="Gene3D" id="1.10.10.60">
    <property type="entry name" value="Homeodomain-like"/>
    <property type="match status" value="1"/>
</dbReference>
<dbReference type="SUPFAM" id="SSF46689">
    <property type="entry name" value="Homeodomain-like"/>
    <property type="match status" value="1"/>
</dbReference>
<dbReference type="PROSITE" id="PS50977">
    <property type="entry name" value="HTH_TETR_2"/>
    <property type="match status" value="1"/>
</dbReference>
<organism evidence="6 7">
    <name type="scientific">Nocardia vulneris</name>
    <dbReference type="NCBI Taxonomy" id="1141657"/>
    <lineage>
        <taxon>Bacteria</taxon>
        <taxon>Bacillati</taxon>
        <taxon>Actinomycetota</taxon>
        <taxon>Actinomycetes</taxon>
        <taxon>Mycobacteriales</taxon>
        <taxon>Nocardiaceae</taxon>
        <taxon>Nocardia</taxon>
    </lineage>
</organism>
<accession>A0ABR4ZFY5</accession>
<comment type="caution">
    <text evidence="6">The sequence shown here is derived from an EMBL/GenBank/DDBJ whole genome shotgun (WGS) entry which is preliminary data.</text>
</comment>
<dbReference type="PANTHER" id="PTHR30055">
    <property type="entry name" value="HTH-TYPE TRANSCRIPTIONAL REGULATOR RUTR"/>
    <property type="match status" value="1"/>
</dbReference>
<evidence type="ECO:0000256" key="3">
    <source>
        <dbReference type="ARBA" id="ARBA00023163"/>
    </source>
</evidence>
<dbReference type="InterPro" id="IPR023772">
    <property type="entry name" value="DNA-bd_HTH_TetR-type_CS"/>
</dbReference>
<evidence type="ECO:0000313" key="7">
    <source>
        <dbReference type="Proteomes" id="UP000031364"/>
    </source>
</evidence>
<feature type="domain" description="HTH tetR-type" evidence="5">
    <location>
        <begin position="5"/>
        <end position="65"/>
    </location>
</feature>
<gene>
    <name evidence="6" type="ORF">FG87_15130</name>
</gene>